<dbReference type="AlphaFoldDB" id="A0A1G1VB91"/>
<evidence type="ECO:0008006" key="4">
    <source>
        <dbReference type="Google" id="ProtNLM"/>
    </source>
</evidence>
<dbReference type="Proteomes" id="UP000178659">
    <property type="component" value="Unassembled WGS sequence"/>
</dbReference>
<feature type="region of interest" description="Disordered" evidence="1">
    <location>
        <begin position="1"/>
        <end position="22"/>
    </location>
</feature>
<gene>
    <name evidence="2" type="ORF">A3A77_00345</name>
</gene>
<name>A0A1G1VB91_9BACT</name>
<organism evidence="2 3">
    <name type="scientific">Candidatus Blackburnbacteria bacterium RIFCSPLOWO2_01_FULL_40_20</name>
    <dbReference type="NCBI Taxonomy" id="1797519"/>
    <lineage>
        <taxon>Bacteria</taxon>
        <taxon>Candidatus Blackburniibacteriota</taxon>
    </lineage>
</organism>
<sequence length="97" mass="10333">MSSALSGMGQIGSWGRSQIPARQQHNGTSAFQALRVVNAVQPYLGSNASINPDNVRVVRVARELGVPRGDLVQGLQDLVAAGQFVKDGSSYRPLSNR</sequence>
<proteinExistence type="predicted"/>
<accession>A0A1G1VB91</accession>
<evidence type="ECO:0000313" key="2">
    <source>
        <dbReference type="EMBL" id="OGY12724.1"/>
    </source>
</evidence>
<comment type="caution">
    <text evidence="2">The sequence shown here is derived from an EMBL/GenBank/DDBJ whole genome shotgun (WGS) entry which is preliminary data.</text>
</comment>
<dbReference type="EMBL" id="MHCC01000025">
    <property type="protein sequence ID" value="OGY12724.1"/>
    <property type="molecule type" value="Genomic_DNA"/>
</dbReference>
<protein>
    <recommendedName>
        <fullName evidence="4">Replication protein A C-terminal domain-containing protein</fullName>
    </recommendedName>
</protein>
<evidence type="ECO:0000313" key="3">
    <source>
        <dbReference type="Proteomes" id="UP000178659"/>
    </source>
</evidence>
<reference evidence="2 3" key="1">
    <citation type="journal article" date="2016" name="Nat. Commun.">
        <title>Thousands of microbial genomes shed light on interconnected biogeochemical processes in an aquifer system.</title>
        <authorList>
            <person name="Anantharaman K."/>
            <person name="Brown C.T."/>
            <person name="Hug L.A."/>
            <person name="Sharon I."/>
            <person name="Castelle C.J."/>
            <person name="Probst A.J."/>
            <person name="Thomas B.C."/>
            <person name="Singh A."/>
            <person name="Wilkins M.J."/>
            <person name="Karaoz U."/>
            <person name="Brodie E.L."/>
            <person name="Williams K.H."/>
            <person name="Hubbard S.S."/>
            <person name="Banfield J.F."/>
        </authorList>
    </citation>
    <scope>NUCLEOTIDE SEQUENCE [LARGE SCALE GENOMIC DNA]</scope>
</reference>
<evidence type="ECO:0000256" key="1">
    <source>
        <dbReference type="SAM" id="MobiDB-lite"/>
    </source>
</evidence>